<gene>
    <name evidence="5" type="ORF">CEUSTIGMA_g4407.t1</name>
</gene>
<accession>A0A250X2I8</accession>
<sequence length="181" mass="20674">MGQKQTRHVGGRLSQEDLARLQRRFTRLSGGSDRVAIRQIQGMVELGANPFIPRGLTAHIGKPIKSVRMFQMFDRDKDGLLSLEEFTEALQLFGRLEDEEEQYKFAFRIYDVDEDGLISSQELFHTLEGLVGVHYTETQLEQIVLNTMAEFDLDGDNSLNLEEFKMLLSSNDLQSKFALSL</sequence>
<feature type="domain" description="EF-hand" evidence="4">
    <location>
        <begin position="98"/>
        <end position="133"/>
    </location>
</feature>
<dbReference type="STRING" id="1157962.A0A250X2I8"/>
<dbReference type="InterPro" id="IPR011992">
    <property type="entry name" value="EF-hand-dom_pair"/>
</dbReference>
<dbReference type="InterPro" id="IPR018247">
    <property type="entry name" value="EF_Hand_1_Ca_BS"/>
</dbReference>
<dbReference type="InterPro" id="IPR002048">
    <property type="entry name" value="EF_hand_dom"/>
</dbReference>
<keyword evidence="1" id="KW-0479">Metal-binding</keyword>
<dbReference type="GO" id="GO:0005509">
    <property type="term" value="F:calcium ion binding"/>
    <property type="evidence" value="ECO:0007669"/>
    <property type="project" value="InterPro"/>
</dbReference>
<evidence type="ECO:0000256" key="3">
    <source>
        <dbReference type="ARBA" id="ARBA00022837"/>
    </source>
</evidence>
<keyword evidence="2" id="KW-0677">Repeat</keyword>
<dbReference type="PANTHER" id="PTHR45942">
    <property type="entry name" value="PROTEIN PHOSPATASE 3 REGULATORY SUBUNIT B ALPHA ISOFORM TYPE 1"/>
    <property type="match status" value="1"/>
</dbReference>
<comment type="caution">
    <text evidence="5">The sequence shown here is derived from an EMBL/GenBank/DDBJ whole genome shotgun (WGS) entry which is preliminary data.</text>
</comment>
<feature type="domain" description="EF-hand" evidence="4">
    <location>
        <begin position="139"/>
        <end position="174"/>
    </location>
</feature>
<evidence type="ECO:0000313" key="6">
    <source>
        <dbReference type="Proteomes" id="UP000232323"/>
    </source>
</evidence>
<dbReference type="PROSITE" id="PS00018">
    <property type="entry name" value="EF_HAND_1"/>
    <property type="match status" value="3"/>
</dbReference>
<evidence type="ECO:0000256" key="2">
    <source>
        <dbReference type="ARBA" id="ARBA00022737"/>
    </source>
</evidence>
<evidence type="ECO:0000256" key="1">
    <source>
        <dbReference type="ARBA" id="ARBA00022723"/>
    </source>
</evidence>
<organism evidence="5 6">
    <name type="scientific">Chlamydomonas eustigma</name>
    <dbReference type="NCBI Taxonomy" id="1157962"/>
    <lineage>
        <taxon>Eukaryota</taxon>
        <taxon>Viridiplantae</taxon>
        <taxon>Chlorophyta</taxon>
        <taxon>core chlorophytes</taxon>
        <taxon>Chlorophyceae</taxon>
        <taxon>CS clade</taxon>
        <taxon>Chlamydomonadales</taxon>
        <taxon>Chlamydomonadaceae</taxon>
        <taxon>Chlamydomonas</taxon>
    </lineage>
</organism>
<dbReference type="SMART" id="SM00054">
    <property type="entry name" value="EFh"/>
    <property type="match status" value="3"/>
</dbReference>
<dbReference type="FunFam" id="1.10.238.10:FF:000003">
    <property type="entry name" value="Calmodulin A"/>
    <property type="match status" value="1"/>
</dbReference>
<dbReference type="Pfam" id="PF13499">
    <property type="entry name" value="EF-hand_7"/>
    <property type="match status" value="1"/>
</dbReference>
<feature type="domain" description="EF-hand" evidence="4">
    <location>
        <begin position="68"/>
        <end position="96"/>
    </location>
</feature>
<dbReference type="Gene3D" id="1.10.238.10">
    <property type="entry name" value="EF-hand"/>
    <property type="match status" value="1"/>
</dbReference>
<protein>
    <recommendedName>
        <fullName evidence="4">EF-hand domain-containing protein</fullName>
    </recommendedName>
</protein>
<dbReference type="CDD" id="cd00051">
    <property type="entry name" value="EFh"/>
    <property type="match status" value="2"/>
</dbReference>
<dbReference type="OrthoDB" id="191686at2759"/>
<dbReference type="PROSITE" id="PS50222">
    <property type="entry name" value="EF_HAND_2"/>
    <property type="match status" value="3"/>
</dbReference>
<dbReference type="EMBL" id="BEGY01000021">
    <property type="protein sequence ID" value="GAX76960.1"/>
    <property type="molecule type" value="Genomic_DNA"/>
</dbReference>
<dbReference type="Pfam" id="PF00036">
    <property type="entry name" value="EF-hand_1"/>
    <property type="match status" value="1"/>
</dbReference>
<keyword evidence="3" id="KW-0106">Calcium</keyword>
<evidence type="ECO:0000313" key="5">
    <source>
        <dbReference type="EMBL" id="GAX76960.1"/>
    </source>
</evidence>
<proteinExistence type="predicted"/>
<keyword evidence="6" id="KW-1185">Reference proteome</keyword>
<dbReference type="AlphaFoldDB" id="A0A250X2I8"/>
<evidence type="ECO:0000259" key="4">
    <source>
        <dbReference type="PROSITE" id="PS50222"/>
    </source>
</evidence>
<name>A0A250X2I8_9CHLO</name>
<dbReference type="SUPFAM" id="SSF47473">
    <property type="entry name" value="EF-hand"/>
    <property type="match status" value="1"/>
</dbReference>
<dbReference type="Proteomes" id="UP000232323">
    <property type="component" value="Unassembled WGS sequence"/>
</dbReference>
<reference evidence="5 6" key="1">
    <citation type="submission" date="2017-08" db="EMBL/GenBank/DDBJ databases">
        <title>Acidophilic green algal genome provides insights into adaptation to an acidic environment.</title>
        <authorList>
            <person name="Hirooka S."/>
            <person name="Hirose Y."/>
            <person name="Kanesaki Y."/>
            <person name="Higuchi S."/>
            <person name="Fujiwara T."/>
            <person name="Onuma R."/>
            <person name="Era A."/>
            <person name="Ohbayashi R."/>
            <person name="Uzuka A."/>
            <person name="Nozaki H."/>
            <person name="Yoshikawa H."/>
            <person name="Miyagishima S.Y."/>
        </authorList>
    </citation>
    <scope>NUCLEOTIDE SEQUENCE [LARGE SCALE GENOMIC DNA]</scope>
    <source>
        <strain evidence="5 6">NIES-2499</strain>
    </source>
</reference>